<dbReference type="EMBL" id="CP060784">
    <property type="protein sequence ID" value="QNP53654.1"/>
    <property type="molecule type" value="Genomic_DNA"/>
</dbReference>
<evidence type="ECO:0008006" key="4">
    <source>
        <dbReference type="Google" id="ProtNLM"/>
    </source>
</evidence>
<proteinExistence type="predicted"/>
<sequence>MKKNLLMWALLLLVGTAQAQVTTNVAKTVSGNVDKQALSKQITQLMRNPKKPNQDLQFVLSGCHAQQIIRDNKADVQMSQPVSVSYSKGESGWGVKLKDGLFEMKLDFEWADVTNLSYEAETDDDDQKYYELKIKRQKKGGDSITFDLPLYTTNEAVVKNVMQRLEKVRQSCK</sequence>
<keyword evidence="3" id="KW-1185">Reference proteome</keyword>
<feature type="signal peptide" evidence="1">
    <location>
        <begin position="1"/>
        <end position="19"/>
    </location>
</feature>
<accession>A0A7H0GZD8</accession>
<dbReference type="Proteomes" id="UP000516093">
    <property type="component" value="Chromosome"/>
</dbReference>
<evidence type="ECO:0000313" key="3">
    <source>
        <dbReference type="Proteomes" id="UP000516093"/>
    </source>
</evidence>
<name>A0A7H0GZD8_9BACT</name>
<reference evidence="2 3" key="1">
    <citation type="submission" date="2020-08" db="EMBL/GenBank/DDBJ databases">
        <title>Genome sequence of Hymenobacter qilianensis JCM 19763T.</title>
        <authorList>
            <person name="Hyun D.-W."/>
            <person name="Bae J.-W."/>
        </authorList>
    </citation>
    <scope>NUCLEOTIDE SEQUENCE [LARGE SCALE GENOMIC DNA]</scope>
    <source>
        <strain evidence="2 3">JCM 19763</strain>
    </source>
</reference>
<evidence type="ECO:0000313" key="2">
    <source>
        <dbReference type="EMBL" id="QNP53654.1"/>
    </source>
</evidence>
<organism evidence="2 3">
    <name type="scientific">Hymenobacter qilianensis</name>
    <dbReference type="NCBI Taxonomy" id="1385715"/>
    <lineage>
        <taxon>Bacteria</taxon>
        <taxon>Pseudomonadati</taxon>
        <taxon>Bacteroidota</taxon>
        <taxon>Cytophagia</taxon>
        <taxon>Cytophagales</taxon>
        <taxon>Hymenobacteraceae</taxon>
        <taxon>Hymenobacter</taxon>
    </lineage>
</organism>
<dbReference type="KEGG" id="hqi:H9L05_08955"/>
<dbReference type="AlphaFoldDB" id="A0A7H0GZD8"/>
<evidence type="ECO:0000256" key="1">
    <source>
        <dbReference type="SAM" id="SignalP"/>
    </source>
</evidence>
<gene>
    <name evidence="2" type="ORF">H9L05_08955</name>
</gene>
<dbReference type="RefSeq" id="WP_187733863.1">
    <property type="nucleotide sequence ID" value="NZ_BMFN01000001.1"/>
</dbReference>
<feature type="chain" id="PRO_5028964232" description="DUF4468 domain-containing protein" evidence="1">
    <location>
        <begin position="20"/>
        <end position="173"/>
    </location>
</feature>
<keyword evidence="1" id="KW-0732">Signal</keyword>
<protein>
    <recommendedName>
        <fullName evidence="4">DUF4468 domain-containing protein</fullName>
    </recommendedName>
</protein>